<dbReference type="AlphaFoldDB" id="A0A0N4VN28"/>
<dbReference type="EMBL" id="UXUI01012325">
    <property type="protein sequence ID" value="VDD96823.1"/>
    <property type="molecule type" value="Genomic_DNA"/>
</dbReference>
<evidence type="ECO:0000313" key="2">
    <source>
        <dbReference type="EMBL" id="VDD96823.1"/>
    </source>
</evidence>
<gene>
    <name evidence="2" type="ORF">EVEC_LOCUS11574</name>
</gene>
<name>A0A0N4VN28_ENTVE</name>
<accession>A0A0N4VN28</accession>
<dbReference type="WBParaSite" id="EVEC_0001237401-mRNA-1">
    <property type="protein sequence ID" value="EVEC_0001237401-mRNA-1"/>
    <property type="gene ID" value="EVEC_0001237401"/>
</dbReference>
<reference evidence="4" key="1">
    <citation type="submission" date="2017-02" db="UniProtKB">
        <authorList>
            <consortium name="WormBaseParasite"/>
        </authorList>
    </citation>
    <scope>IDENTIFICATION</scope>
</reference>
<evidence type="ECO:0000313" key="3">
    <source>
        <dbReference type="Proteomes" id="UP000274131"/>
    </source>
</evidence>
<dbReference type="STRING" id="51028.A0A0N4VN28"/>
<keyword evidence="3" id="KW-1185">Reference proteome</keyword>
<reference evidence="2 3" key="2">
    <citation type="submission" date="2018-10" db="EMBL/GenBank/DDBJ databases">
        <authorList>
            <consortium name="Pathogen Informatics"/>
        </authorList>
    </citation>
    <scope>NUCLEOTIDE SEQUENCE [LARGE SCALE GENOMIC DNA]</scope>
</reference>
<sequence>MESNDWPIGPPGYGFPPELASLDSVLVKATGDGRSCAAGFVSSLKCSETGECPPGLFCDPSLSLCCPLLLPFTDKSNNADHYSHPKRLSPKSYGSYPSTNALLPFFAERLN</sequence>
<protein>
    <submittedName>
        <fullName evidence="4">GRANULINS domain-containing protein</fullName>
    </submittedName>
</protein>
<evidence type="ECO:0000256" key="1">
    <source>
        <dbReference type="SAM" id="MobiDB-lite"/>
    </source>
</evidence>
<dbReference type="Proteomes" id="UP000274131">
    <property type="component" value="Unassembled WGS sequence"/>
</dbReference>
<evidence type="ECO:0000313" key="4">
    <source>
        <dbReference type="WBParaSite" id="EVEC_0001237401-mRNA-1"/>
    </source>
</evidence>
<proteinExistence type="predicted"/>
<organism evidence="4">
    <name type="scientific">Enterobius vermicularis</name>
    <name type="common">Human pinworm</name>
    <dbReference type="NCBI Taxonomy" id="51028"/>
    <lineage>
        <taxon>Eukaryota</taxon>
        <taxon>Metazoa</taxon>
        <taxon>Ecdysozoa</taxon>
        <taxon>Nematoda</taxon>
        <taxon>Chromadorea</taxon>
        <taxon>Rhabditida</taxon>
        <taxon>Spirurina</taxon>
        <taxon>Oxyuridomorpha</taxon>
        <taxon>Oxyuroidea</taxon>
        <taxon>Oxyuridae</taxon>
        <taxon>Enterobius</taxon>
    </lineage>
</organism>
<dbReference type="OrthoDB" id="5912039at2759"/>
<feature type="region of interest" description="Disordered" evidence="1">
    <location>
        <begin position="78"/>
        <end position="97"/>
    </location>
</feature>